<dbReference type="EMBL" id="CAJNOV010017869">
    <property type="protein sequence ID" value="CAF1613505.1"/>
    <property type="molecule type" value="Genomic_DNA"/>
</dbReference>
<evidence type="ECO:0000313" key="6">
    <source>
        <dbReference type="EMBL" id="CAF4222380.1"/>
    </source>
</evidence>
<evidence type="ECO:0000313" key="5">
    <source>
        <dbReference type="EMBL" id="CAF4201063.1"/>
    </source>
</evidence>
<evidence type="ECO:0000313" key="3">
    <source>
        <dbReference type="EMBL" id="CAF4128166.1"/>
    </source>
</evidence>
<accession>A0A816BPS6</accession>
<dbReference type="Proteomes" id="UP000676336">
    <property type="component" value="Unassembled WGS sequence"/>
</dbReference>
<dbReference type="Proteomes" id="UP000663855">
    <property type="component" value="Unassembled WGS sequence"/>
</dbReference>
<evidence type="ECO:0000313" key="2">
    <source>
        <dbReference type="EMBL" id="CAF2174810.1"/>
    </source>
</evidence>
<keyword evidence="8" id="KW-1185">Reference proteome</keyword>
<gene>
    <name evidence="5" type="ORF">BYL167_LOCUS23647</name>
    <name evidence="1" type="ORF">CJN711_LOCUS36836</name>
    <name evidence="3" type="ORF">GIL414_LOCUS18390</name>
    <name evidence="6" type="ORF">OVN521_LOCUS27513</name>
    <name evidence="4" type="ORF">SMN809_LOCUS18873</name>
    <name evidence="2" type="ORF">WKI299_LOCUS33135</name>
</gene>
<dbReference type="Proteomes" id="UP000663856">
    <property type="component" value="Unassembled WGS sequence"/>
</dbReference>
<dbReference type="AlphaFoldDB" id="A0A816BPS6"/>
<dbReference type="Proteomes" id="UP000681720">
    <property type="component" value="Unassembled WGS sequence"/>
</dbReference>
<reference evidence="1" key="1">
    <citation type="submission" date="2021-02" db="EMBL/GenBank/DDBJ databases">
        <authorList>
            <person name="Nowell W R."/>
        </authorList>
    </citation>
    <scope>NUCLEOTIDE SEQUENCE</scope>
</reference>
<evidence type="ECO:0000313" key="1">
    <source>
        <dbReference type="EMBL" id="CAF1613505.1"/>
    </source>
</evidence>
<dbReference type="EMBL" id="CAJOBH010017667">
    <property type="protein sequence ID" value="CAF4201063.1"/>
    <property type="molecule type" value="Genomic_DNA"/>
</dbReference>
<evidence type="ECO:0000313" key="7">
    <source>
        <dbReference type="Proteomes" id="UP000663855"/>
    </source>
</evidence>
<dbReference type="Proteomes" id="UP000681967">
    <property type="component" value="Unassembled WGS sequence"/>
</dbReference>
<comment type="caution">
    <text evidence="1">The sequence shown here is derived from an EMBL/GenBank/DDBJ whole genome shotgun (WGS) entry which is preliminary data.</text>
</comment>
<dbReference type="EMBL" id="CAJOBG010007633">
    <property type="protein sequence ID" value="CAF4222380.1"/>
    <property type="molecule type" value="Genomic_DNA"/>
</dbReference>
<protein>
    <submittedName>
        <fullName evidence="1">Uncharacterized protein</fullName>
    </submittedName>
</protein>
<dbReference type="Proteomes" id="UP000663866">
    <property type="component" value="Unassembled WGS sequence"/>
</dbReference>
<evidence type="ECO:0000313" key="8">
    <source>
        <dbReference type="Proteomes" id="UP000663866"/>
    </source>
</evidence>
<name>A0A816BPS6_9BILA</name>
<sequence>MMCASTYPGGSSCRLKGHRKRPETAIKRHKTALIFTLFRRNPSARFTGRFISPGYVDQIALKVLTAATPNVTSNILIGVLAVVIETNNQWFAVGPSSIKYHEGILK</sequence>
<dbReference type="EMBL" id="CAJNRF010015510">
    <property type="protein sequence ID" value="CAF2174810.1"/>
    <property type="molecule type" value="Genomic_DNA"/>
</dbReference>
<proteinExistence type="predicted"/>
<evidence type="ECO:0000313" key="4">
    <source>
        <dbReference type="EMBL" id="CAF4133214.1"/>
    </source>
</evidence>
<organism evidence="1 7">
    <name type="scientific">Rotaria magnacalcarata</name>
    <dbReference type="NCBI Taxonomy" id="392030"/>
    <lineage>
        <taxon>Eukaryota</taxon>
        <taxon>Metazoa</taxon>
        <taxon>Spiralia</taxon>
        <taxon>Gnathifera</taxon>
        <taxon>Rotifera</taxon>
        <taxon>Eurotatoria</taxon>
        <taxon>Bdelloidea</taxon>
        <taxon>Philodinida</taxon>
        <taxon>Philodinidae</taxon>
        <taxon>Rotaria</taxon>
    </lineage>
</organism>
<dbReference type="EMBL" id="CAJOBI010009234">
    <property type="protein sequence ID" value="CAF4133214.1"/>
    <property type="molecule type" value="Genomic_DNA"/>
</dbReference>
<dbReference type="EMBL" id="CAJOBJ010009047">
    <property type="protein sequence ID" value="CAF4128166.1"/>
    <property type="molecule type" value="Genomic_DNA"/>
</dbReference>